<dbReference type="InterPro" id="IPR012349">
    <property type="entry name" value="Split_barrel_FMN-bd"/>
</dbReference>
<keyword evidence="2" id="KW-0285">Flavoprotein</keyword>
<evidence type="ECO:0000256" key="3">
    <source>
        <dbReference type="ARBA" id="ARBA00038054"/>
    </source>
</evidence>
<dbReference type="PROSITE" id="PS51257">
    <property type="entry name" value="PROKAR_LIPOPROTEIN"/>
    <property type="match status" value="1"/>
</dbReference>
<accession>A0A9D1UZG7</accession>
<evidence type="ECO:0000259" key="4">
    <source>
        <dbReference type="SMART" id="SM00903"/>
    </source>
</evidence>
<reference evidence="5" key="2">
    <citation type="submission" date="2021-04" db="EMBL/GenBank/DDBJ databases">
        <authorList>
            <person name="Gilroy R."/>
        </authorList>
    </citation>
    <scope>NUCLEOTIDE SEQUENCE</scope>
    <source>
        <strain evidence="5">23274</strain>
    </source>
</reference>
<evidence type="ECO:0000256" key="1">
    <source>
        <dbReference type="ARBA" id="ARBA00001917"/>
    </source>
</evidence>
<dbReference type="SUPFAM" id="SSF50475">
    <property type="entry name" value="FMN-binding split barrel"/>
    <property type="match status" value="1"/>
</dbReference>
<dbReference type="PANTHER" id="PTHR43567:SF1">
    <property type="entry name" value="FLAVOREDOXIN"/>
    <property type="match status" value="1"/>
</dbReference>
<proteinExistence type="inferred from homology"/>
<dbReference type="SMART" id="SM00903">
    <property type="entry name" value="Flavin_Reduct"/>
    <property type="match status" value="1"/>
</dbReference>
<organism evidence="5 6">
    <name type="scientific">Candidatus Odoribacter faecigallinarum</name>
    <dbReference type="NCBI Taxonomy" id="2838706"/>
    <lineage>
        <taxon>Bacteria</taxon>
        <taxon>Pseudomonadati</taxon>
        <taxon>Bacteroidota</taxon>
        <taxon>Bacteroidia</taxon>
        <taxon>Bacteroidales</taxon>
        <taxon>Odoribacteraceae</taxon>
        <taxon>Odoribacter</taxon>
    </lineage>
</organism>
<protein>
    <submittedName>
        <fullName evidence="5">Flavin reductase family protein</fullName>
    </submittedName>
</protein>
<evidence type="ECO:0000313" key="6">
    <source>
        <dbReference type="Proteomes" id="UP000824202"/>
    </source>
</evidence>
<dbReference type="AlphaFoldDB" id="A0A9D1UZG7"/>
<dbReference type="Gene3D" id="2.30.110.10">
    <property type="entry name" value="Electron Transport, Fmn-binding Protein, Chain A"/>
    <property type="match status" value="1"/>
</dbReference>
<evidence type="ECO:0000256" key="2">
    <source>
        <dbReference type="ARBA" id="ARBA00022630"/>
    </source>
</evidence>
<gene>
    <name evidence="5" type="ORF">H9863_04170</name>
</gene>
<comment type="caution">
    <text evidence="5">The sequence shown here is derived from an EMBL/GenBank/DDBJ whole genome shotgun (WGS) entry which is preliminary data.</text>
</comment>
<sequence>MKHNWKPGTMIYPLPAVLVSCGKSPEEYNLLTVAWTGTICSDPPLCYISVRKERHSYDILCRNREFVINLTTEDLAFATDWCGVRSGRDYNKFEEMGLTPGKAGVVAAPIVEEAPICIECRVKEIVPLGSHDMFIAEVVNVQADDRYLDPETGKFELEQAKPLVYVHGAYFGLGKRIGKFGWSVQKKGKKR</sequence>
<dbReference type="GO" id="GO:0016646">
    <property type="term" value="F:oxidoreductase activity, acting on the CH-NH group of donors, NAD or NADP as acceptor"/>
    <property type="evidence" value="ECO:0007669"/>
    <property type="project" value="UniProtKB-ARBA"/>
</dbReference>
<evidence type="ECO:0000313" key="5">
    <source>
        <dbReference type="EMBL" id="HIX03300.1"/>
    </source>
</evidence>
<dbReference type="InterPro" id="IPR002563">
    <property type="entry name" value="Flavin_Rdtase-like_dom"/>
</dbReference>
<dbReference type="Pfam" id="PF01613">
    <property type="entry name" value="Flavin_Reduct"/>
    <property type="match status" value="1"/>
</dbReference>
<comment type="cofactor">
    <cofactor evidence="1">
        <name>FMN</name>
        <dbReference type="ChEBI" id="CHEBI:58210"/>
    </cofactor>
</comment>
<dbReference type="Proteomes" id="UP000824202">
    <property type="component" value="Unassembled WGS sequence"/>
</dbReference>
<reference evidence="5" key="1">
    <citation type="journal article" date="2021" name="PeerJ">
        <title>Extensive microbial diversity within the chicken gut microbiome revealed by metagenomics and culture.</title>
        <authorList>
            <person name="Gilroy R."/>
            <person name="Ravi A."/>
            <person name="Getino M."/>
            <person name="Pursley I."/>
            <person name="Horton D.L."/>
            <person name="Alikhan N.F."/>
            <person name="Baker D."/>
            <person name="Gharbi K."/>
            <person name="Hall N."/>
            <person name="Watson M."/>
            <person name="Adriaenssens E.M."/>
            <person name="Foster-Nyarko E."/>
            <person name="Jarju S."/>
            <person name="Secka A."/>
            <person name="Antonio M."/>
            <person name="Oren A."/>
            <person name="Chaudhuri R.R."/>
            <person name="La Ragione R."/>
            <person name="Hildebrand F."/>
            <person name="Pallen M.J."/>
        </authorList>
    </citation>
    <scope>NUCLEOTIDE SEQUENCE</scope>
    <source>
        <strain evidence="5">23274</strain>
    </source>
</reference>
<dbReference type="EMBL" id="DXFT01000083">
    <property type="protein sequence ID" value="HIX03300.1"/>
    <property type="molecule type" value="Genomic_DNA"/>
</dbReference>
<dbReference type="PANTHER" id="PTHR43567">
    <property type="entry name" value="FLAVOREDOXIN-RELATED-RELATED"/>
    <property type="match status" value="1"/>
</dbReference>
<comment type="similarity">
    <text evidence="3">Belongs to the flavoredoxin family.</text>
</comment>
<feature type="domain" description="Flavin reductase like" evidence="4">
    <location>
        <begin position="10"/>
        <end position="172"/>
    </location>
</feature>
<dbReference type="InterPro" id="IPR052174">
    <property type="entry name" value="Flavoredoxin"/>
</dbReference>
<name>A0A9D1UZG7_9BACT</name>
<dbReference type="GO" id="GO:0010181">
    <property type="term" value="F:FMN binding"/>
    <property type="evidence" value="ECO:0007669"/>
    <property type="project" value="InterPro"/>
</dbReference>